<dbReference type="InterPro" id="IPR045087">
    <property type="entry name" value="Cu-oxidase_fam"/>
</dbReference>
<feature type="signal peptide" evidence="2">
    <location>
        <begin position="1"/>
        <end position="22"/>
    </location>
</feature>
<dbReference type="EMBL" id="BLXX01000005">
    <property type="protein sequence ID" value="GFO59679.1"/>
    <property type="molecule type" value="Genomic_DNA"/>
</dbReference>
<dbReference type="RefSeq" id="WP_183354513.1">
    <property type="nucleotide sequence ID" value="NZ_BLXX01000005.1"/>
</dbReference>
<comment type="caution">
    <text evidence="4">The sequence shown here is derived from an EMBL/GenBank/DDBJ whole genome shotgun (WGS) entry which is preliminary data.</text>
</comment>
<dbReference type="Gene3D" id="2.60.40.420">
    <property type="entry name" value="Cupredoxins - blue copper proteins"/>
    <property type="match status" value="3"/>
</dbReference>
<evidence type="ECO:0000313" key="5">
    <source>
        <dbReference type="Proteomes" id="UP000556026"/>
    </source>
</evidence>
<protein>
    <recommendedName>
        <fullName evidence="3">Plastocyanin-like domain-containing protein</fullName>
    </recommendedName>
</protein>
<evidence type="ECO:0000313" key="4">
    <source>
        <dbReference type="EMBL" id="GFO59679.1"/>
    </source>
</evidence>
<dbReference type="SUPFAM" id="SSF49503">
    <property type="entry name" value="Cupredoxins"/>
    <property type="match status" value="3"/>
</dbReference>
<feature type="domain" description="Plastocyanin-like" evidence="3">
    <location>
        <begin position="836"/>
        <end position="908"/>
    </location>
</feature>
<proteinExistence type="predicted"/>
<feature type="region of interest" description="Disordered" evidence="1">
    <location>
        <begin position="681"/>
        <end position="701"/>
    </location>
</feature>
<organism evidence="4 5">
    <name type="scientific">Geomonas silvestris</name>
    <dbReference type="NCBI Taxonomy" id="2740184"/>
    <lineage>
        <taxon>Bacteria</taxon>
        <taxon>Pseudomonadati</taxon>
        <taxon>Thermodesulfobacteriota</taxon>
        <taxon>Desulfuromonadia</taxon>
        <taxon>Geobacterales</taxon>
        <taxon>Geobacteraceae</taxon>
        <taxon>Geomonas</taxon>
    </lineage>
</organism>
<feature type="chain" id="PRO_5027574704" description="Plastocyanin-like domain-containing protein" evidence="2">
    <location>
        <begin position="23"/>
        <end position="1212"/>
    </location>
</feature>
<dbReference type="Proteomes" id="UP000556026">
    <property type="component" value="Unassembled WGS sequence"/>
</dbReference>
<dbReference type="SUPFAM" id="SSF69318">
    <property type="entry name" value="Integrin alpha N-terminal domain"/>
    <property type="match status" value="1"/>
</dbReference>
<keyword evidence="5" id="KW-1185">Reference proteome</keyword>
<evidence type="ECO:0000259" key="3">
    <source>
        <dbReference type="Pfam" id="PF07731"/>
    </source>
</evidence>
<dbReference type="InterPro" id="IPR008972">
    <property type="entry name" value="Cupredoxin"/>
</dbReference>
<dbReference type="GO" id="GO:0005507">
    <property type="term" value="F:copper ion binding"/>
    <property type="evidence" value="ECO:0007669"/>
    <property type="project" value="InterPro"/>
</dbReference>
<sequence length="1212" mass="128444">MNRTRWNLIAGLALAMAVSPWGVEVGRAAPTLTPGVDYTKPNFAYSPPLRKFIDSLPGLGAAARTAGTALGPNTLGQYIPIATPGTLPGFPGDDYYEIALVEYREQLHRDLPPVVGTWPNQTGGTKLRGYIQEVNGVAVGTPHYLGPLIIATKNKPVRIKFTNRLPVGAAGNLFLPVDTSIMGAGMGPLTAGGAPCNPEAVGATCASYTENRATIHLHGGLPPWISDGTAHQWITPAGETTPFVKGVSQQNVPDMPLPAAGSATFYWPNQQSGRLMFYHDHALGLTGLNVYGGEAAGYLLADPAEEAALTTAGVPTDLPHLIPLVIQDKTFVYDNSVTPVGVAKDPTRFTQVTDPLWNTANWGGGGNLWFPHVYMPNQDPSSLTGANPLGRWDYGAWFWPVFPTATPYPPAVSHVPEAFMDTPVVNGQPYPYLEVAPAPYRMKILNATNDRMLNLQLYVADAGYTTPATATATVVGGMVTAIALGNQGTGYPPNSSPMVHLVGGGGTGAWATATVNGLGNVASVTVTSGGSGYVTPPSVSIGGSTEVRMVPALQNAAIPFPPLWLSQTPGMIPDVLDGRLSGVPDPTLRGPAMIQIGTEGGILPGPVVHLNTPVGFEQNKRNIVVLNVLEKTLFMAPAERADVVIDFSNFAGKTIILYNDSPAPVPAGDPRYDFYTGNPDYSATAGANNQGGASPTPPGYGPNTRTIMQFRVAAGPSSTAPTDDYNPTLLTSLTTALPTIFKASQDAPVVPESAYNTIGYTGGATTDTLARIQDLSLTFTPYGSTAPITMAMGNKAIQELFDPQGRMNSTLGIELPFTGALIQTTVPLGFIDPTTETISRGQPQLWKITHNGVDTHGIHFHLVNVQVVNRVGWDGAIRPTDPNELGWKDTVRMNPLEDIIVAMRAKVPTFPFQVPDSIRPLSPSTLVGTSFASLDPLTGVPTTVVNTVANFGQEYTWHCHILGHEEDDMMRPFVLKLNDRIGVFRGAGEWYLDANGSGAWDAQDKVSVFGAAGDIPITGDWNGTGYAKAGAYKGNGVWWLDKNGNGKLDAGETFSFGIAGDVPVVGDWTGNGATKIGVFRNGTWYLDMNGNSTWDAGIDQISQFGIAGDVPITGDWNASGKTKVGVFRNGQVYLDMNGNSAWDAGTDQFSFFGIPGDVPITGDWNGDGKTKIGVYRNGQWFLDLNGNAAWDAGIDTIKTFGIPGDKPVVGKW</sequence>
<reference evidence="5" key="1">
    <citation type="submission" date="2020-06" db="EMBL/GenBank/DDBJ databases">
        <title>Draft genomic sequence of Geomonas sp. Red330.</title>
        <authorList>
            <person name="Itoh H."/>
            <person name="Zhenxing X."/>
            <person name="Ushijima N."/>
            <person name="Masuda Y."/>
            <person name="Shiratori Y."/>
            <person name="Senoo K."/>
        </authorList>
    </citation>
    <scope>NUCLEOTIDE SEQUENCE [LARGE SCALE GENOMIC DNA]</scope>
    <source>
        <strain evidence="5">Red330</strain>
    </source>
</reference>
<dbReference type="GO" id="GO:0016491">
    <property type="term" value="F:oxidoreductase activity"/>
    <property type="evidence" value="ECO:0007669"/>
    <property type="project" value="InterPro"/>
</dbReference>
<dbReference type="PANTHER" id="PTHR48267:SF1">
    <property type="entry name" value="BILIRUBIN OXIDASE"/>
    <property type="match status" value="1"/>
</dbReference>
<name>A0A6V8MJ19_9BACT</name>
<evidence type="ECO:0000256" key="2">
    <source>
        <dbReference type="SAM" id="SignalP"/>
    </source>
</evidence>
<dbReference type="PANTHER" id="PTHR48267">
    <property type="entry name" value="CUPREDOXIN SUPERFAMILY PROTEIN"/>
    <property type="match status" value="1"/>
</dbReference>
<evidence type="ECO:0000256" key="1">
    <source>
        <dbReference type="SAM" id="MobiDB-lite"/>
    </source>
</evidence>
<gene>
    <name evidence="4" type="ORF">GMST_20040</name>
</gene>
<dbReference type="Pfam" id="PF07731">
    <property type="entry name" value="Cu-oxidase_2"/>
    <property type="match status" value="1"/>
</dbReference>
<dbReference type="AlphaFoldDB" id="A0A6V8MJ19"/>
<accession>A0A6V8MJ19</accession>
<feature type="compositionally biased region" description="Polar residues" evidence="1">
    <location>
        <begin position="681"/>
        <end position="693"/>
    </location>
</feature>
<keyword evidence="2" id="KW-0732">Signal</keyword>
<dbReference type="InterPro" id="IPR011706">
    <property type="entry name" value="Cu-oxidase_C"/>
</dbReference>
<dbReference type="CDD" id="cd13844">
    <property type="entry name" value="CuRO_1_BOD_CotA_like"/>
    <property type="match status" value="1"/>
</dbReference>
<dbReference type="InterPro" id="IPR028994">
    <property type="entry name" value="Integrin_alpha_N"/>
</dbReference>